<evidence type="ECO:0000256" key="5">
    <source>
        <dbReference type="SAM" id="SignalP"/>
    </source>
</evidence>
<evidence type="ECO:0000313" key="7">
    <source>
        <dbReference type="EMBL" id="SMO34612.1"/>
    </source>
</evidence>
<dbReference type="PROSITE" id="PS51007">
    <property type="entry name" value="CYTC"/>
    <property type="match status" value="1"/>
</dbReference>
<proteinExistence type="predicted"/>
<evidence type="ECO:0000256" key="2">
    <source>
        <dbReference type="ARBA" id="ARBA00022723"/>
    </source>
</evidence>
<dbReference type="InterPro" id="IPR036909">
    <property type="entry name" value="Cyt_c-like_dom_sf"/>
</dbReference>
<name>A0A521AIH5_9BACT</name>
<feature type="domain" description="Cytochrome c" evidence="6">
    <location>
        <begin position="25"/>
        <end position="115"/>
    </location>
</feature>
<dbReference type="InterPro" id="IPR026444">
    <property type="entry name" value="Secre_tail"/>
</dbReference>
<keyword evidence="2 4" id="KW-0479">Metal-binding</keyword>
<keyword evidence="5" id="KW-0732">Signal</keyword>
<dbReference type="GO" id="GO:0009055">
    <property type="term" value="F:electron transfer activity"/>
    <property type="evidence" value="ECO:0007669"/>
    <property type="project" value="InterPro"/>
</dbReference>
<organism evidence="7 8">
    <name type="scientific">Gracilimonas mengyeensis</name>
    <dbReference type="NCBI Taxonomy" id="1302730"/>
    <lineage>
        <taxon>Bacteria</taxon>
        <taxon>Pseudomonadati</taxon>
        <taxon>Balneolota</taxon>
        <taxon>Balneolia</taxon>
        <taxon>Balneolales</taxon>
        <taxon>Balneolaceae</taxon>
        <taxon>Gracilimonas</taxon>
    </lineage>
</organism>
<dbReference type="GO" id="GO:0046872">
    <property type="term" value="F:metal ion binding"/>
    <property type="evidence" value="ECO:0007669"/>
    <property type="project" value="UniProtKB-KW"/>
</dbReference>
<keyword evidence="8" id="KW-1185">Reference proteome</keyword>
<dbReference type="Pfam" id="PF18962">
    <property type="entry name" value="Por_Secre_tail"/>
    <property type="match status" value="1"/>
</dbReference>
<dbReference type="NCBIfam" id="TIGR04183">
    <property type="entry name" value="Por_Secre_tail"/>
    <property type="match status" value="1"/>
</dbReference>
<evidence type="ECO:0000256" key="3">
    <source>
        <dbReference type="ARBA" id="ARBA00023004"/>
    </source>
</evidence>
<evidence type="ECO:0000259" key="6">
    <source>
        <dbReference type="PROSITE" id="PS51007"/>
    </source>
</evidence>
<dbReference type="Proteomes" id="UP000317557">
    <property type="component" value="Unassembled WGS sequence"/>
</dbReference>
<dbReference type="Pfam" id="PF07635">
    <property type="entry name" value="PSCyt1"/>
    <property type="match status" value="1"/>
</dbReference>
<dbReference type="PANTHER" id="PTHR35889:SF3">
    <property type="entry name" value="F-BOX DOMAIN-CONTAINING PROTEIN"/>
    <property type="match status" value="1"/>
</dbReference>
<keyword evidence="3 4" id="KW-0408">Iron</keyword>
<dbReference type="RefSeq" id="WP_142452698.1">
    <property type="nucleotide sequence ID" value="NZ_FXTP01000001.1"/>
</dbReference>
<dbReference type="InterPro" id="IPR009056">
    <property type="entry name" value="Cyt_c-like_dom"/>
</dbReference>
<evidence type="ECO:0000313" key="8">
    <source>
        <dbReference type="Proteomes" id="UP000317557"/>
    </source>
</evidence>
<evidence type="ECO:0000256" key="4">
    <source>
        <dbReference type="PROSITE-ProRule" id="PRU00433"/>
    </source>
</evidence>
<dbReference type="Gene3D" id="1.10.760.10">
    <property type="entry name" value="Cytochrome c-like domain"/>
    <property type="match status" value="1"/>
</dbReference>
<feature type="signal peptide" evidence="5">
    <location>
        <begin position="1"/>
        <end position="22"/>
    </location>
</feature>
<accession>A0A521AIH5</accession>
<sequence length="220" mass="24120">MKALLTSSLLLLISFLYTPLKAQVDYETEIQPIFNSNCVTCHGSSSGVTLSSYDAVMNSVGNQYGSNIVVPGAPDDSPLVDKIEPNPEFGSRMPQGGSLSDEEIQLIRTWISEGADEVPVSNERLAKIPDGFELVENYPNPFNPQTTVTFLSPQKASYQLYIYNAAGALIREISGFAQVPKTQVRVSLNDLPSGVYLYNVKVQTGQQAFFLKAKRMTLTK</sequence>
<dbReference type="GO" id="GO:0020037">
    <property type="term" value="F:heme binding"/>
    <property type="evidence" value="ECO:0007669"/>
    <property type="project" value="InterPro"/>
</dbReference>
<evidence type="ECO:0000256" key="1">
    <source>
        <dbReference type="ARBA" id="ARBA00022617"/>
    </source>
</evidence>
<dbReference type="AlphaFoldDB" id="A0A521AIH5"/>
<feature type="chain" id="PRO_5022114308" evidence="5">
    <location>
        <begin position="23"/>
        <end position="220"/>
    </location>
</feature>
<dbReference type="InterPro" id="IPR011429">
    <property type="entry name" value="Cyt_c_Planctomycete-type"/>
</dbReference>
<dbReference type="EMBL" id="FXTP01000001">
    <property type="protein sequence ID" value="SMO34612.1"/>
    <property type="molecule type" value="Genomic_DNA"/>
</dbReference>
<keyword evidence="1 4" id="KW-0349">Heme</keyword>
<dbReference type="SUPFAM" id="SSF46626">
    <property type="entry name" value="Cytochrome c"/>
    <property type="match status" value="1"/>
</dbReference>
<dbReference type="OrthoDB" id="1524066at2"/>
<dbReference type="PANTHER" id="PTHR35889">
    <property type="entry name" value="CYCLOINULO-OLIGOSACCHARIDE FRUCTANOTRANSFERASE-RELATED"/>
    <property type="match status" value="1"/>
</dbReference>
<reference evidence="7 8" key="1">
    <citation type="submission" date="2017-05" db="EMBL/GenBank/DDBJ databases">
        <authorList>
            <person name="Varghese N."/>
            <person name="Submissions S."/>
        </authorList>
    </citation>
    <scope>NUCLEOTIDE SEQUENCE [LARGE SCALE GENOMIC DNA]</scope>
    <source>
        <strain evidence="7 8">DSM 21985</strain>
    </source>
</reference>
<gene>
    <name evidence="7" type="ORF">SAMN06265219_101173</name>
</gene>
<protein>
    <submittedName>
        <fullName evidence="7">Por secretion system C-terminal sorting domain-containing protein</fullName>
    </submittedName>
</protein>